<keyword evidence="3" id="KW-1185">Reference proteome</keyword>
<dbReference type="Gene3D" id="3.30.200.20">
    <property type="entry name" value="Phosphorylase Kinase, domain 1"/>
    <property type="match status" value="1"/>
</dbReference>
<gene>
    <name evidence="2" type="ORF">O6P37_12575</name>
</gene>
<dbReference type="EMBL" id="JAPZPY010000004">
    <property type="protein sequence ID" value="MCZ8379703.1"/>
    <property type="molecule type" value="Genomic_DNA"/>
</dbReference>
<dbReference type="InterPro" id="IPR051678">
    <property type="entry name" value="AGP_Transferase"/>
</dbReference>
<protein>
    <submittedName>
        <fullName evidence="2">Aminoglycoside phosphotransferase family protein</fullName>
    </submittedName>
</protein>
<dbReference type="Gene3D" id="3.90.1200.10">
    <property type="match status" value="1"/>
</dbReference>
<sequence>MHPEQLTIPVETVRALVAEQFPRWRHLRIEPVESGGTVNALFRLGDRLAARLPLEHGDVAATRQRVESESLAARELSGVTRFRTPEPVAIGGPGAGYPLPWSVQTWVPGAVAAGDDTAAMTALAADLAEFVDGVRTMDTRGRAFDGQGRGGDLTTHDEWMAQCFERSEALLDTSRLRPLWNHFRKLPRHDGDVMTHGDLIPGNILVEGGRLAGVIDVGGLGPADPALDLVCAWHLFDRAPREVFRAALRCDDLQWERGRAWAFEQAMGLVWYYRDSNPAMSATGRLTLERILADEATA</sequence>
<dbReference type="Proteomes" id="UP001142153">
    <property type="component" value="Unassembled WGS sequence"/>
</dbReference>
<feature type="domain" description="Aminoglycoside phosphotransferase" evidence="1">
    <location>
        <begin position="36"/>
        <end position="259"/>
    </location>
</feature>
<dbReference type="InterPro" id="IPR002575">
    <property type="entry name" value="Aminoglycoside_PTrfase"/>
</dbReference>
<dbReference type="SUPFAM" id="SSF56112">
    <property type="entry name" value="Protein kinase-like (PK-like)"/>
    <property type="match status" value="1"/>
</dbReference>
<dbReference type="InterPro" id="IPR011009">
    <property type="entry name" value="Kinase-like_dom_sf"/>
</dbReference>
<dbReference type="CDD" id="cd05155">
    <property type="entry name" value="APH_ChoK_like_1"/>
    <property type="match status" value="1"/>
</dbReference>
<comment type="caution">
    <text evidence="2">The sequence shown here is derived from an EMBL/GenBank/DDBJ whole genome shotgun (WGS) entry which is preliminary data.</text>
</comment>
<dbReference type="RefSeq" id="WP_269894369.1">
    <property type="nucleotide sequence ID" value="NZ_JAPZPY010000004.1"/>
</dbReference>
<evidence type="ECO:0000259" key="1">
    <source>
        <dbReference type="Pfam" id="PF01636"/>
    </source>
</evidence>
<accession>A0ABT4PSY6</accession>
<dbReference type="Pfam" id="PF01636">
    <property type="entry name" value="APH"/>
    <property type="match status" value="1"/>
</dbReference>
<dbReference type="PANTHER" id="PTHR21310:SF42">
    <property type="entry name" value="BIFUNCTIONAL AAC_APH"/>
    <property type="match status" value="1"/>
</dbReference>
<proteinExistence type="predicted"/>
<reference evidence="2" key="1">
    <citation type="submission" date="2022-12" db="EMBL/GenBank/DDBJ databases">
        <authorList>
            <person name="Deng Y."/>
            <person name="Zhang Y.-Q."/>
        </authorList>
    </citation>
    <scope>NUCLEOTIDE SEQUENCE</scope>
    <source>
        <strain evidence="2">CPCC 205372</strain>
    </source>
</reference>
<evidence type="ECO:0000313" key="2">
    <source>
        <dbReference type="EMBL" id="MCZ8379703.1"/>
    </source>
</evidence>
<name>A0ABT4PSY6_9MYCO</name>
<dbReference type="PANTHER" id="PTHR21310">
    <property type="entry name" value="AMINOGLYCOSIDE PHOSPHOTRANSFERASE-RELATED-RELATED"/>
    <property type="match status" value="1"/>
</dbReference>
<organism evidence="2 3">
    <name type="scientific">Mycobacterium hippophais</name>
    <dbReference type="NCBI Taxonomy" id="3016340"/>
    <lineage>
        <taxon>Bacteria</taxon>
        <taxon>Bacillati</taxon>
        <taxon>Actinomycetota</taxon>
        <taxon>Actinomycetes</taxon>
        <taxon>Mycobacteriales</taxon>
        <taxon>Mycobacteriaceae</taxon>
        <taxon>Mycobacterium</taxon>
    </lineage>
</organism>
<evidence type="ECO:0000313" key="3">
    <source>
        <dbReference type="Proteomes" id="UP001142153"/>
    </source>
</evidence>